<dbReference type="PANTHER" id="PTHR11610">
    <property type="entry name" value="LIPASE"/>
    <property type="match status" value="1"/>
</dbReference>
<dbReference type="PANTHER" id="PTHR11610:SF2">
    <property type="entry name" value="HEPATIC TRIACYLGLYCEROL LIPASE"/>
    <property type="match status" value="1"/>
</dbReference>
<dbReference type="InterPro" id="IPR029058">
    <property type="entry name" value="AB_hydrolase_fold"/>
</dbReference>
<keyword evidence="5" id="KW-0732">Signal</keyword>
<gene>
    <name evidence="7" type="ORF">M9458_050337</name>
</gene>
<feature type="signal peptide" evidence="5">
    <location>
        <begin position="1"/>
        <end position="19"/>
    </location>
</feature>
<dbReference type="GO" id="GO:0005576">
    <property type="term" value="C:extracellular region"/>
    <property type="evidence" value="ECO:0007669"/>
    <property type="project" value="UniProtKB-SubCell"/>
</dbReference>
<sequence>MRVLSALLLMTAVAAPVRGDSNFTAETHSAPPVKTVLKSSFHLYREGSVFEETCAVVPFRSETLHRCAYNHSDPLVMIIHGWKINGLMETWIFDLAHALKARLGRVNVLISDWRNLARQPYPIAAKNSRQVGRDVAALLKWLEVMKIVNANVF</sequence>
<dbReference type="SUPFAM" id="SSF53474">
    <property type="entry name" value="alpha/beta-Hydrolases"/>
    <property type="match status" value="1"/>
</dbReference>
<evidence type="ECO:0000256" key="5">
    <source>
        <dbReference type="SAM" id="SignalP"/>
    </source>
</evidence>
<dbReference type="Pfam" id="PF00151">
    <property type="entry name" value="Lipase"/>
    <property type="match status" value="1"/>
</dbReference>
<feature type="domain" description="Lipase" evidence="6">
    <location>
        <begin position="29"/>
        <end position="144"/>
    </location>
</feature>
<accession>A0ABD0N0L6</accession>
<dbReference type="Gene3D" id="3.40.50.1820">
    <property type="entry name" value="alpha/beta hydrolase"/>
    <property type="match status" value="1"/>
</dbReference>
<dbReference type="EMBL" id="JAMKFB020000031">
    <property type="protein sequence ID" value="KAL0154371.1"/>
    <property type="molecule type" value="Genomic_DNA"/>
</dbReference>
<evidence type="ECO:0000256" key="3">
    <source>
        <dbReference type="ARBA" id="ARBA00022525"/>
    </source>
</evidence>
<comment type="similarity">
    <text evidence="2 4">Belongs to the AB hydrolase superfamily. Lipase family.</text>
</comment>
<keyword evidence="8" id="KW-1185">Reference proteome</keyword>
<organism evidence="7 8">
    <name type="scientific">Cirrhinus mrigala</name>
    <name type="common">Mrigala</name>
    <dbReference type="NCBI Taxonomy" id="683832"/>
    <lineage>
        <taxon>Eukaryota</taxon>
        <taxon>Metazoa</taxon>
        <taxon>Chordata</taxon>
        <taxon>Craniata</taxon>
        <taxon>Vertebrata</taxon>
        <taxon>Euteleostomi</taxon>
        <taxon>Actinopterygii</taxon>
        <taxon>Neopterygii</taxon>
        <taxon>Teleostei</taxon>
        <taxon>Ostariophysi</taxon>
        <taxon>Cypriniformes</taxon>
        <taxon>Cyprinidae</taxon>
        <taxon>Labeoninae</taxon>
        <taxon>Labeonini</taxon>
        <taxon>Cirrhinus</taxon>
    </lineage>
</organism>
<evidence type="ECO:0000256" key="1">
    <source>
        <dbReference type="ARBA" id="ARBA00004613"/>
    </source>
</evidence>
<evidence type="ECO:0000259" key="6">
    <source>
        <dbReference type="Pfam" id="PF00151"/>
    </source>
</evidence>
<keyword evidence="3" id="KW-0964">Secreted</keyword>
<feature type="chain" id="PRO_5044757656" description="Lipase domain-containing protein" evidence="5">
    <location>
        <begin position="20"/>
        <end position="153"/>
    </location>
</feature>
<evidence type="ECO:0000313" key="7">
    <source>
        <dbReference type="EMBL" id="KAL0154371.1"/>
    </source>
</evidence>
<evidence type="ECO:0000313" key="8">
    <source>
        <dbReference type="Proteomes" id="UP001529510"/>
    </source>
</evidence>
<reference evidence="7 8" key="1">
    <citation type="submission" date="2024-05" db="EMBL/GenBank/DDBJ databases">
        <title>Genome sequencing and assembly of Indian major carp, Cirrhinus mrigala (Hamilton, 1822).</title>
        <authorList>
            <person name="Mohindra V."/>
            <person name="Chowdhury L.M."/>
            <person name="Lal K."/>
            <person name="Jena J.K."/>
        </authorList>
    </citation>
    <scope>NUCLEOTIDE SEQUENCE [LARGE SCALE GENOMIC DNA]</scope>
    <source>
        <strain evidence="7">CM1030</strain>
        <tissue evidence="7">Blood</tissue>
    </source>
</reference>
<comment type="subcellular location">
    <subcellularLocation>
        <location evidence="1">Secreted</location>
    </subcellularLocation>
</comment>
<protein>
    <recommendedName>
        <fullName evidence="6">Lipase domain-containing protein</fullName>
    </recommendedName>
</protein>
<name>A0ABD0N0L6_CIRMR</name>
<evidence type="ECO:0000256" key="2">
    <source>
        <dbReference type="ARBA" id="ARBA00010701"/>
    </source>
</evidence>
<comment type="caution">
    <text evidence="7">The sequence shown here is derived from an EMBL/GenBank/DDBJ whole genome shotgun (WGS) entry which is preliminary data.</text>
</comment>
<dbReference type="InterPro" id="IPR013818">
    <property type="entry name" value="Lipase"/>
</dbReference>
<dbReference type="InterPro" id="IPR000734">
    <property type="entry name" value="TAG_lipase"/>
</dbReference>
<evidence type="ECO:0000256" key="4">
    <source>
        <dbReference type="RuleBase" id="RU004262"/>
    </source>
</evidence>
<proteinExistence type="inferred from homology"/>
<dbReference type="PRINTS" id="PR00821">
    <property type="entry name" value="TAGLIPASE"/>
</dbReference>
<dbReference type="AlphaFoldDB" id="A0ABD0N0L6"/>
<dbReference type="Proteomes" id="UP001529510">
    <property type="component" value="Unassembled WGS sequence"/>
</dbReference>